<evidence type="ECO:0000256" key="2">
    <source>
        <dbReference type="SAM" id="Phobius"/>
    </source>
</evidence>
<feature type="region of interest" description="Disordered" evidence="1">
    <location>
        <begin position="96"/>
        <end position="116"/>
    </location>
</feature>
<reference evidence="3 4" key="1">
    <citation type="submission" date="2021-06" db="EMBL/GenBank/DDBJ databases">
        <title>Bacillus sp. RD4P76, an endophyte from a halophyte.</title>
        <authorList>
            <person name="Sun J.-Q."/>
        </authorList>
    </citation>
    <scope>NUCLEOTIDE SEQUENCE [LARGE SCALE GENOMIC DNA]</scope>
    <source>
        <strain evidence="3 4">JCM 17098</strain>
    </source>
</reference>
<keyword evidence="4" id="KW-1185">Reference proteome</keyword>
<feature type="transmembrane region" description="Helical" evidence="2">
    <location>
        <begin position="51"/>
        <end position="74"/>
    </location>
</feature>
<evidence type="ECO:0000256" key="1">
    <source>
        <dbReference type="SAM" id="MobiDB-lite"/>
    </source>
</evidence>
<keyword evidence="2" id="KW-0812">Transmembrane</keyword>
<keyword evidence="2" id="KW-0472">Membrane</keyword>
<gene>
    <name evidence="3" type="ORF">KS407_12155</name>
</gene>
<dbReference type="EMBL" id="JAHQCR010000050">
    <property type="protein sequence ID" value="MBU9722189.1"/>
    <property type="molecule type" value="Genomic_DNA"/>
</dbReference>
<organism evidence="3 4">
    <name type="scientific">Evansella alkalicola</name>
    <dbReference type="NCBI Taxonomy" id="745819"/>
    <lineage>
        <taxon>Bacteria</taxon>
        <taxon>Bacillati</taxon>
        <taxon>Bacillota</taxon>
        <taxon>Bacilli</taxon>
        <taxon>Bacillales</taxon>
        <taxon>Bacillaceae</taxon>
        <taxon>Evansella</taxon>
    </lineage>
</organism>
<dbReference type="Proteomes" id="UP000790580">
    <property type="component" value="Unassembled WGS sequence"/>
</dbReference>
<keyword evidence="2" id="KW-1133">Transmembrane helix</keyword>
<protein>
    <submittedName>
        <fullName evidence="3">Uncharacterized protein</fullName>
    </submittedName>
</protein>
<accession>A0ABS6JWZ0</accession>
<comment type="caution">
    <text evidence="3">The sequence shown here is derived from an EMBL/GenBank/DDBJ whole genome shotgun (WGS) entry which is preliminary data.</text>
</comment>
<dbReference type="RefSeq" id="WP_088076427.1">
    <property type="nucleotide sequence ID" value="NZ_JAHQCR010000050.1"/>
</dbReference>
<evidence type="ECO:0000313" key="3">
    <source>
        <dbReference type="EMBL" id="MBU9722189.1"/>
    </source>
</evidence>
<proteinExistence type="predicted"/>
<evidence type="ECO:0000313" key="4">
    <source>
        <dbReference type="Proteomes" id="UP000790580"/>
    </source>
</evidence>
<sequence length="448" mass="51478">MNPFKADLELKKKLQQLNKVSRDTKAKQMTWSKIERKTVRMNWWDKMRRRLLHPIVIGPAVAFLLLLIIPNSFFNENSPSPHSSDQEIESDGMVMMDQGPLTNDEDDSPVESMKGSEEIDDKDYLDVLAYDVQTESDFENFYQFIQTETVADVGDEYKNTILNLLEDLDQLIKLKYMEEIIDLAQYLDPAFYENYPALLYNLFETDPMEFLNGLTEIDMGSEEVIVSSLTQYGKEKNKLSDMLSKIKHHIGDKSLLNNVERRRWNDLVAALGYEKYAGTDVEGEVLQKSEEVISFLMDDFSGLASFIHQEQGIQILNNPDKKSGLLFSRAEINSMEEVSIVSPLGKQLDMKKDEENLTSNELADETSQHLLDVVSLKYYQDIPNHPDELSTIHQEYPAGLYAEFQPKDMQNDHNEGNAFQLIFEDQEGTWYLVGIIMEGLLDSILESS</sequence>
<name>A0ABS6JWZ0_9BACI</name>